<comment type="caution">
    <text evidence="6">The sequence shown here is derived from an EMBL/GenBank/DDBJ whole genome shotgun (WGS) entry which is preliminary data.</text>
</comment>
<sequence>MTGPAVLLLDAAGPESAALARAAAARGQQVHAATAEAARREPTAKFAGQVITDFTRPDRAVEQITAYARHHDVGAVLTVNEYLTELASLVCAELGLPGNDPHLAHAARDKAAMARVLAGAGVRIPYTRLARDDGELHDALHDRQVGFPCVIKPAAGAGSAGVIVVTALAEAAPAAVAARSAHQTDGGEGHTGIVVQAYAAGTEYSVESVTQNGTTTHLAITRKATTSGPCRVETGHSLPVCLPPSTAAALHQEVRTAIQAVGIRNGASHTEVVLDPAGRCTVIEIAARLGAGHIGILLRHALGIDVFAALLDVALGRPAAFAPTACGHATVRFITSPRTGRLTSLSRVPEQGPGVPFVRWRAAVGDLVHAARANTDRLGCFVVTGQDADEVEERADALRRRIRIQVEPLPAAGGPGQVRLARREAIAW</sequence>
<dbReference type="Pfam" id="PF13535">
    <property type="entry name" value="ATP-grasp_4"/>
    <property type="match status" value="1"/>
</dbReference>
<dbReference type="InterPro" id="IPR011761">
    <property type="entry name" value="ATP-grasp"/>
</dbReference>
<keyword evidence="7" id="KW-1185">Reference proteome</keyword>
<evidence type="ECO:0000256" key="4">
    <source>
        <dbReference type="PROSITE-ProRule" id="PRU00409"/>
    </source>
</evidence>
<dbReference type="Pfam" id="PF18130">
    <property type="entry name" value="ATPgrasp_N"/>
    <property type="match status" value="1"/>
</dbReference>
<feature type="domain" description="ATP-grasp" evidence="5">
    <location>
        <begin position="114"/>
        <end position="315"/>
    </location>
</feature>
<evidence type="ECO:0000256" key="1">
    <source>
        <dbReference type="ARBA" id="ARBA00022598"/>
    </source>
</evidence>
<reference evidence="7" key="1">
    <citation type="journal article" date="2019" name="Int. J. Syst. Evol. Microbiol.">
        <title>The Global Catalogue of Microorganisms (GCM) 10K type strain sequencing project: providing services to taxonomists for standard genome sequencing and annotation.</title>
        <authorList>
            <consortium name="The Broad Institute Genomics Platform"/>
            <consortium name="The Broad Institute Genome Sequencing Center for Infectious Disease"/>
            <person name="Wu L."/>
            <person name="Ma J."/>
        </authorList>
    </citation>
    <scope>NUCLEOTIDE SEQUENCE [LARGE SCALE GENOMIC DNA]</scope>
    <source>
        <strain evidence="7">KCTC 5701</strain>
    </source>
</reference>
<dbReference type="PANTHER" id="PTHR43585">
    <property type="entry name" value="FUMIPYRROLE BIOSYNTHESIS PROTEIN C"/>
    <property type="match status" value="1"/>
</dbReference>
<evidence type="ECO:0000313" key="7">
    <source>
        <dbReference type="Proteomes" id="UP001596065"/>
    </source>
</evidence>
<name>A0ABW0WLL5_STRNO</name>
<dbReference type="PROSITE" id="PS50975">
    <property type="entry name" value="ATP_GRASP"/>
    <property type="match status" value="1"/>
</dbReference>
<organism evidence="6 7">
    <name type="scientific">Streptomyces nogalater</name>
    <dbReference type="NCBI Taxonomy" id="38314"/>
    <lineage>
        <taxon>Bacteria</taxon>
        <taxon>Bacillati</taxon>
        <taxon>Actinomycetota</taxon>
        <taxon>Actinomycetes</taxon>
        <taxon>Kitasatosporales</taxon>
        <taxon>Streptomycetaceae</taxon>
        <taxon>Streptomyces</taxon>
    </lineage>
</organism>
<keyword evidence="3 4" id="KW-0067">ATP-binding</keyword>
<dbReference type="Pfam" id="PF18603">
    <property type="entry name" value="LAL_C2"/>
    <property type="match status" value="1"/>
</dbReference>
<dbReference type="InterPro" id="IPR041472">
    <property type="entry name" value="BL00235/CARNS1_N"/>
</dbReference>
<keyword evidence="1" id="KW-0436">Ligase</keyword>
<evidence type="ECO:0000313" key="6">
    <source>
        <dbReference type="EMBL" id="MFC5657664.1"/>
    </source>
</evidence>
<dbReference type="InterPro" id="IPR052032">
    <property type="entry name" value="ATP-dep_AA_Ligase"/>
</dbReference>
<dbReference type="Proteomes" id="UP001596065">
    <property type="component" value="Unassembled WGS sequence"/>
</dbReference>
<dbReference type="EMBL" id="JBHSOE010000032">
    <property type="protein sequence ID" value="MFC5657664.1"/>
    <property type="molecule type" value="Genomic_DNA"/>
</dbReference>
<proteinExistence type="predicted"/>
<dbReference type="Gene3D" id="3.30.470.20">
    <property type="entry name" value="ATP-grasp fold, B domain"/>
    <property type="match status" value="1"/>
</dbReference>
<dbReference type="PANTHER" id="PTHR43585:SF2">
    <property type="entry name" value="ATP-GRASP ENZYME FSQD"/>
    <property type="match status" value="1"/>
</dbReference>
<evidence type="ECO:0000256" key="2">
    <source>
        <dbReference type="ARBA" id="ARBA00022741"/>
    </source>
</evidence>
<gene>
    <name evidence="6" type="ORF">ACFP3J_19500</name>
</gene>
<protein>
    <submittedName>
        <fullName evidence="6">ATP-grasp domain-containing protein</fullName>
    </submittedName>
</protein>
<dbReference type="Gene3D" id="3.40.50.20">
    <property type="match status" value="1"/>
</dbReference>
<dbReference type="InterPro" id="IPR040570">
    <property type="entry name" value="LAL_C2"/>
</dbReference>
<evidence type="ECO:0000259" key="5">
    <source>
        <dbReference type="PROSITE" id="PS50975"/>
    </source>
</evidence>
<evidence type="ECO:0000256" key="3">
    <source>
        <dbReference type="ARBA" id="ARBA00022840"/>
    </source>
</evidence>
<dbReference type="SUPFAM" id="SSF56059">
    <property type="entry name" value="Glutathione synthetase ATP-binding domain-like"/>
    <property type="match status" value="1"/>
</dbReference>
<dbReference type="RefSeq" id="WP_344352379.1">
    <property type="nucleotide sequence ID" value="NZ_BAAASM010000060.1"/>
</dbReference>
<keyword evidence="2 4" id="KW-0547">Nucleotide-binding</keyword>
<accession>A0ABW0WLL5</accession>